<dbReference type="InterPro" id="IPR036390">
    <property type="entry name" value="WH_DNA-bd_sf"/>
</dbReference>
<dbReference type="EMBL" id="BNBO01000055">
    <property type="protein sequence ID" value="GHH81933.1"/>
    <property type="molecule type" value="Genomic_DNA"/>
</dbReference>
<evidence type="ECO:0000256" key="2">
    <source>
        <dbReference type="ARBA" id="ARBA00023125"/>
    </source>
</evidence>
<reference evidence="6" key="2">
    <citation type="submission" date="2020-09" db="EMBL/GenBank/DDBJ databases">
        <authorList>
            <person name="Sun Q."/>
            <person name="Ohkuma M."/>
        </authorList>
    </citation>
    <scope>NUCLEOTIDE SEQUENCE</scope>
    <source>
        <strain evidence="6">JCM 4646</strain>
    </source>
</reference>
<sequence>MPEPTAPEPPWPPGTLMAELSTGDRAALERLGNPRAYRPGSALMLEGDRDTEVSLLTGGYVKVLGGTEDGGTALLAVRARGDLVGELAAIDGHPRSATVLAVRPTTVSTVDGAAFRALMRERPGLAAAVQRSLTAKLRAATRHRIDAGAGSATVRVARTLDTLARRYGHADPAGLRIGIPLCQADLAWLTGLSNASVQRALRRLRQDGAVTTRYRSLVVRDLGALRATADLPAVTGG</sequence>
<dbReference type="InterPro" id="IPR000595">
    <property type="entry name" value="cNMP-bd_dom"/>
</dbReference>
<dbReference type="Gene3D" id="1.10.10.10">
    <property type="entry name" value="Winged helix-like DNA-binding domain superfamily/Winged helix DNA-binding domain"/>
    <property type="match status" value="1"/>
</dbReference>
<dbReference type="SUPFAM" id="SSF51206">
    <property type="entry name" value="cAMP-binding domain-like"/>
    <property type="match status" value="1"/>
</dbReference>
<gene>
    <name evidence="6" type="primary">fnr</name>
    <name evidence="6" type="ORF">GCM10018781_65590</name>
</gene>
<keyword evidence="1" id="KW-0805">Transcription regulation</keyword>
<evidence type="ECO:0000256" key="1">
    <source>
        <dbReference type="ARBA" id="ARBA00023015"/>
    </source>
</evidence>
<dbReference type="PANTHER" id="PTHR24567">
    <property type="entry name" value="CRP FAMILY TRANSCRIPTIONAL REGULATORY PROTEIN"/>
    <property type="match status" value="1"/>
</dbReference>
<dbReference type="PROSITE" id="PS50042">
    <property type="entry name" value="CNMP_BINDING_3"/>
    <property type="match status" value="1"/>
</dbReference>
<dbReference type="Gene3D" id="2.60.120.10">
    <property type="entry name" value="Jelly Rolls"/>
    <property type="match status" value="1"/>
</dbReference>
<dbReference type="Proteomes" id="UP000617734">
    <property type="component" value="Unassembled WGS sequence"/>
</dbReference>
<feature type="domain" description="Cyclic nucleotide-binding" evidence="4">
    <location>
        <begin position="16"/>
        <end position="119"/>
    </location>
</feature>
<evidence type="ECO:0000256" key="3">
    <source>
        <dbReference type="ARBA" id="ARBA00023163"/>
    </source>
</evidence>
<dbReference type="Pfam" id="PF00027">
    <property type="entry name" value="cNMP_binding"/>
    <property type="match status" value="1"/>
</dbReference>
<keyword evidence="7" id="KW-1185">Reference proteome</keyword>
<dbReference type="Pfam" id="PF13545">
    <property type="entry name" value="HTH_Crp_2"/>
    <property type="match status" value="1"/>
</dbReference>
<reference evidence="6" key="1">
    <citation type="journal article" date="2014" name="Int. J. Syst. Evol. Microbiol.">
        <title>Complete genome sequence of Corynebacterium casei LMG S-19264T (=DSM 44701T), isolated from a smear-ripened cheese.</title>
        <authorList>
            <consortium name="US DOE Joint Genome Institute (JGI-PGF)"/>
            <person name="Walter F."/>
            <person name="Albersmeier A."/>
            <person name="Kalinowski J."/>
            <person name="Ruckert C."/>
        </authorList>
    </citation>
    <scope>NUCLEOTIDE SEQUENCE</scope>
    <source>
        <strain evidence="6">JCM 4646</strain>
    </source>
</reference>
<dbReference type="PROSITE" id="PS51063">
    <property type="entry name" value="HTH_CRP_2"/>
    <property type="match status" value="1"/>
</dbReference>
<dbReference type="GO" id="GO:0003677">
    <property type="term" value="F:DNA binding"/>
    <property type="evidence" value="ECO:0007669"/>
    <property type="project" value="UniProtKB-KW"/>
</dbReference>
<dbReference type="InterPro" id="IPR050397">
    <property type="entry name" value="Env_Response_Regulators"/>
</dbReference>
<dbReference type="InterPro" id="IPR012318">
    <property type="entry name" value="HTH_CRP"/>
</dbReference>
<dbReference type="GeneID" id="95356846"/>
<keyword evidence="3" id="KW-0804">Transcription</keyword>
<dbReference type="GO" id="GO:0003700">
    <property type="term" value="F:DNA-binding transcription factor activity"/>
    <property type="evidence" value="ECO:0007669"/>
    <property type="project" value="TreeGrafter"/>
</dbReference>
<dbReference type="SUPFAM" id="SSF46785">
    <property type="entry name" value="Winged helix' DNA-binding domain"/>
    <property type="match status" value="1"/>
</dbReference>
<dbReference type="SMART" id="SM00419">
    <property type="entry name" value="HTH_CRP"/>
    <property type="match status" value="1"/>
</dbReference>
<dbReference type="PANTHER" id="PTHR24567:SF74">
    <property type="entry name" value="HTH-TYPE TRANSCRIPTIONAL REGULATOR ARCR"/>
    <property type="match status" value="1"/>
</dbReference>
<dbReference type="InterPro" id="IPR018490">
    <property type="entry name" value="cNMP-bd_dom_sf"/>
</dbReference>
<protein>
    <submittedName>
        <fullName evidence="6">Crp/Fnr family transcriptional regulator</fullName>
    </submittedName>
</protein>
<dbReference type="SMART" id="SM00100">
    <property type="entry name" value="cNMP"/>
    <property type="match status" value="1"/>
</dbReference>
<dbReference type="InterPro" id="IPR036388">
    <property type="entry name" value="WH-like_DNA-bd_sf"/>
</dbReference>
<proteinExistence type="predicted"/>
<dbReference type="GO" id="GO:0005829">
    <property type="term" value="C:cytosol"/>
    <property type="evidence" value="ECO:0007669"/>
    <property type="project" value="TreeGrafter"/>
</dbReference>
<dbReference type="AlphaFoldDB" id="A0A919GD28"/>
<accession>A0A919GD28</accession>
<evidence type="ECO:0000259" key="5">
    <source>
        <dbReference type="PROSITE" id="PS51063"/>
    </source>
</evidence>
<comment type="caution">
    <text evidence="6">The sequence shown here is derived from an EMBL/GenBank/DDBJ whole genome shotgun (WGS) entry which is preliminary data.</text>
</comment>
<evidence type="ECO:0000259" key="4">
    <source>
        <dbReference type="PROSITE" id="PS50042"/>
    </source>
</evidence>
<dbReference type="CDD" id="cd00038">
    <property type="entry name" value="CAP_ED"/>
    <property type="match status" value="1"/>
</dbReference>
<keyword evidence="2" id="KW-0238">DNA-binding</keyword>
<evidence type="ECO:0000313" key="7">
    <source>
        <dbReference type="Proteomes" id="UP000617734"/>
    </source>
</evidence>
<dbReference type="RefSeq" id="WP_190214552.1">
    <property type="nucleotide sequence ID" value="NZ_BNBO01000055.1"/>
</dbReference>
<evidence type="ECO:0000313" key="6">
    <source>
        <dbReference type="EMBL" id="GHH81933.1"/>
    </source>
</evidence>
<name>A0A919GD28_9ACTN</name>
<dbReference type="InterPro" id="IPR014710">
    <property type="entry name" value="RmlC-like_jellyroll"/>
</dbReference>
<organism evidence="6 7">
    <name type="scientific">Kitasatospora indigofera</name>
    <dbReference type="NCBI Taxonomy" id="67307"/>
    <lineage>
        <taxon>Bacteria</taxon>
        <taxon>Bacillati</taxon>
        <taxon>Actinomycetota</taxon>
        <taxon>Actinomycetes</taxon>
        <taxon>Kitasatosporales</taxon>
        <taxon>Streptomycetaceae</taxon>
        <taxon>Kitasatospora</taxon>
    </lineage>
</organism>
<feature type="domain" description="HTH crp-type" evidence="5">
    <location>
        <begin position="150"/>
        <end position="223"/>
    </location>
</feature>